<dbReference type="AlphaFoldDB" id="A0A2W7SKH3"/>
<keyword evidence="2" id="KW-1003">Cell membrane</keyword>
<name>A0A2W7SKH3_9BACT</name>
<dbReference type="Proteomes" id="UP000249720">
    <property type="component" value="Unassembled WGS sequence"/>
</dbReference>
<dbReference type="PANTHER" id="PTHR33529">
    <property type="entry name" value="SLR0882 PROTEIN-RELATED"/>
    <property type="match status" value="1"/>
</dbReference>
<evidence type="ECO:0000256" key="1">
    <source>
        <dbReference type="ARBA" id="ARBA00004651"/>
    </source>
</evidence>
<keyword evidence="5 6" id="KW-0472">Membrane</keyword>
<feature type="transmembrane region" description="Helical" evidence="6">
    <location>
        <begin position="104"/>
        <end position="123"/>
    </location>
</feature>
<keyword evidence="4 6" id="KW-1133">Transmembrane helix</keyword>
<dbReference type="OrthoDB" id="9807977at2"/>
<sequence length="367" mass="41616">MKKLDWYIINKFLSTFFFSIFLFTVIAVVVDISEKADDFAKSGLTAREIVTQYYFGFVPYILALLFPLFIFIAVIFFTSKMAGRSEIVAILASGTTYNRWLRPYWIAGILLALMLLAANLYIVPKANVIRGNFEAKYLDPNSSYENLTKSRNGSGSDFYMKVDTFTYAGIYNYDTVSKRGGPVFLDEIRNNQLVKNTRAEGISWDTLTKQWKLEYVVQRVLLPLGENVQLIPALYKNLNFTPFDIRQDKYTKDKLTSPELARFIKLQELRGAEGLNELKVEAGRRYATPITVILLTLIGAIVAGRKVRGGSGLHLAVGFIIAALFIITDKFSTIFSTKGNLPPSIAPWIPNFLFLFVVIYLYRKAPK</sequence>
<dbReference type="GO" id="GO:0043190">
    <property type="term" value="C:ATP-binding cassette (ABC) transporter complex"/>
    <property type="evidence" value="ECO:0007669"/>
    <property type="project" value="TreeGrafter"/>
</dbReference>
<evidence type="ECO:0000256" key="2">
    <source>
        <dbReference type="ARBA" id="ARBA00022475"/>
    </source>
</evidence>
<dbReference type="Pfam" id="PF03739">
    <property type="entry name" value="LptF_LptG"/>
    <property type="match status" value="1"/>
</dbReference>
<dbReference type="PANTHER" id="PTHR33529:SF8">
    <property type="entry name" value="PERMEASE, YJGP_YJGQ FAMILY"/>
    <property type="match status" value="1"/>
</dbReference>
<evidence type="ECO:0000256" key="3">
    <source>
        <dbReference type="ARBA" id="ARBA00022692"/>
    </source>
</evidence>
<feature type="transmembrane region" description="Helical" evidence="6">
    <location>
        <begin position="345"/>
        <end position="362"/>
    </location>
</feature>
<protein>
    <submittedName>
        <fullName evidence="7">Lipopolysaccharide export system permease protein</fullName>
    </submittedName>
</protein>
<comment type="caution">
    <text evidence="7">The sequence shown here is derived from an EMBL/GenBank/DDBJ whole genome shotgun (WGS) entry which is preliminary data.</text>
</comment>
<evidence type="ECO:0000313" key="8">
    <source>
        <dbReference type="Proteomes" id="UP000249720"/>
    </source>
</evidence>
<evidence type="ECO:0000256" key="6">
    <source>
        <dbReference type="SAM" id="Phobius"/>
    </source>
</evidence>
<comment type="subcellular location">
    <subcellularLocation>
        <location evidence="1">Cell membrane</location>
        <topology evidence="1">Multi-pass membrane protein</topology>
    </subcellularLocation>
</comment>
<feature type="transmembrane region" description="Helical" evidence="6">
    <location>
        <begin position="315"/>
        <end position="333"/>
    </location>
</feature>
<keyword evidence="8" id="KW-1185">Reference proteome</keyword>
<gene>
    <name evidence="7" type="ORF">LX80_01069</name>
</gene>
<reference evidence="7 8" key="1">
    <citation type="submission" date="2018-06" db="EMBL/GenBank/DDBJ databases">
        <title>Genomic Encyclopedia of Archaeal and Bacterial Type Strains, Phase II (KMG-II): from individual species to whole genera.</title>
        <authorList>
            <person name="Goeker M."/>
        </authorList>
    </citation>
    <scope>NUCLEOTIDE SEQUENCE [LARGE SCALE GENOMIC DNA]</scope>
    <source>
        <strain evidence="7 8">DSM 23241</strain>
    </source>
</reference>
<evidence type="ECO:0000256" key="4">
    <source>
        <dbReference type="ARBA" id="ARBA00022989"/>
    </source>
</evidence>
<keyword evidence="3 6" id="KW-0812">Transmembrane</keyword>
<feature type="transmembrane region" description="Helical" evidence="6">
    <location>
        <begin position="53"/>
        <end position="77"/>
    </location>
</feature>
<organism evidence="7 8">
    <name type="scientific">Hydrotalea sandarakina</name>
    <dbReference type="NCBI Taxonomy" id="1004304"/>
    <lineage>
        <taxon>Bacteria</taxon>
        <taxon>Pseudomonadati</taxon>
        <taxon>Bacteroidota</taxon>
        <taxon>Chitinophagia</taxon>
        <taxon>Chitinophagales</taxon>
        <taxon>Chitinophagaceae</taxon>
        <taxon>Hydrotalea</taxon>
    </lineage>
</organism>
<accession>A0A2W7SKH3</accession>
<feature type="transmembrane region" description="Helical" evidence="6">
    <location>
        <begin position="12"/>
        <end position="33"/>
    </location>
</feature>
<dbReference type="GO" id="GO:0015920">
    <property type="term" value="P:lipopolysaccharide transport"/>
    <property type="evidence" value="ECO:0007669"/>
    <property type="project" value="TreeGrafter"/>
</dbReference>
<proteinExistence type="predicted"/>
<dbReference type="EMBL" id="QKZV01000003">
    <property type="protein sequence ID" value="PZX63425.1"/>
    <property type="molecule type" value="Genomic_DNA"/>
</dbReference>
<evidence type="ECO:0000313" key="7">
    <source>
        <dbReference type="EMBL" id="PZX63425.1"/>
    </source>
</evidence>
<dbReference type="RefSeq" id="WP_111294038.1">
    <property type="nucleotide sequence ID" value="NZ_QKZV01000003.1"/>
</dbReference>
<dbReference type="InterPro" id="IPR005495">
    <property type="entry name" value="LptG/LptF_permease"/>
</dbReference>
<evidence type="ECO:0000256" key="5">
    <source>
        <dbReference type="ARBA" id="ARBA00023136"/>
    </source>
</evidence>
<feature type="transmembrane region" description="Helical" evidence="6">
    <location>
        <begin position="286"/>
        <end position="303"/>
    </location>
</feature>